<dbReference type="SUPFAM" id="SSF54909">
    <property type="entry name" value="Dimeric alpha+beta barrel"/>
    <property type="match status" value="1"/>
</dbReference>
<dbReference type="SUPFAM" id="SSF46785">
    <property type="entry name" value="Winged helix' DNA-binding domain"/>
    <property type="match status" value="1"/>
</dbReference>
<evidence type="ECO:0000256" key="3">
    <source>
        <dbReference type="ARBA" id="ARBA00023159"/>
    </source>
</evidence>
<dbReference type="InterPro" id="IPR019887">
    <property type="entry name" value="Tscrpt_reg_AsnC/Lrp_C"/>
</dbReference>
<dbReference type="PANTHER" id="PTHR30154">
    <property type="entry name" value="LEUCINE-RESPONSIVE REGULATORY PROTEIN"/>
    <property type="match status" value="1"/>
</dbReference>
<dbReference type="InterPro" id="IPR036388">
    <property type="entry name" value="WH-like_DNA-bd_sf"/>
</dbReference>
<dbReference type="EMBL" id="JAWIIV010000004">
    <property type="protein sequence ID" value="MEC4718958.1"/>
    <property type="molecule type" value="Genomic_DNA"/>
</dbReference>
<dbReference type="InterPro" id="IPR036390">
    <property type="entry name" value="WH_DNA-bd_sf"/>
</dbReference>
<comment type="caution">
    <text evidence="6">The sequence shown here is derived from an EMBL/GenBank/DDBJ whole genome shotgun (WGS) entry which is preliminary data.</text>
</comment>
<dbReference type="Pfam" id="PF01037">
    <property type="entry name" value="AsnC_trans_reg"/>
    <property type="match status" value="1"/>
</dbReference>
<gene>
    <name evidence="6" type="ORF">RY831_07355</name>
</gene>
<keyword evidence="3" id="KW-0010">Activator</keyword>
<feature type="domain" description="HTH asnC-type" evidence="5">
    <location>
        <begin position="33"/>
        <end position="94"/>
    </location>
</feature>
<dbReference type="InterPro" id="IPR011008">
    <property type="entry name" value="Dimeric_a/b-barrel"/>
</dbReference>
<evidence type="ECO:0000313" key="6">
    <source>
        <dbReference type="EMBL" id="MEC4718958.1"/>
    </source>
</evidence>
<keyword evidence="2" id="KW-0238">DNA-binding</keyword>
<sequence length="183" mass="20030">MDATDATNAATSASACGPPACTSLHRINTTCMLAPLDKHILAVIQSNARLSHTELASHVDSTPTSCRNRLQHLERAGYILDYTALLDPVKLGMPLLMFIEITLDRTHPEAFGRLPKVLSEVPEVLECHRVTGKFDFLVKMRAKDVSACTAFLSSMLHACPGIRRTYTRMVVEEIVCMPGVPLA</sequence>
<evidence type="ECO:0000256" key="2">
    <source>
        <dbReference type="ARBA" id="ARBA00023125"/>
    </source>
</evidence>
<evidence type="ECO:0000256" key="4">
    <source>
        <dbReference type="ARBA" id="ARBA00023163"/>
    </source>
</evidence>
<name>A0ABU6J5P8_9BURK</name>
<dbReference type="InterPro" id="IPR000485">
    <property type="entry name" value="AsnC-type_HTH_dom"/>
</dbReference>
<dbReference type="Proteomes" id="UP001352263">
    <property type="component" value="Unassembled WGS sequence"/>
</dbReference>
<dbReference type="RefSeq" id="WP_326505673.1">
    <property type="nucleotide sequence ID" value="NZ_JAWIIV010000004.1"/>
</dbReference>
<dbReference type="PANTHER" id="PTHR30154:SF0">
    <property type="entry name" value="LEUCINE-RESPONSIVE REGULATORY PROTEIN"/>
    <property type="match status" value="1"/>
</dbReference>
<proteinExistence type="predicted"/>
<organism evidence="6 7">
    <name type="scientific">Noviherbaspirillum album</name>
    <dbReference type="NCBI Taxonomy" id="3080276"/>
    <lineage>
        <taxon>Bacteria</taxon>
        <taxon>Pseudomonadati</taxon>
        <taxon>Pseudomonadota</taxon>
        <taxon>Betaproteobacteria</taxon>
        <taxon>Burkholderiales</taxon>
        <taxon>Oxalobacteraceae</taxon>
        <taxon>Noviherbaspirillum</taxon>
    </lineage>
</organism>
<accession>A0ABU6J5P8</accession>
<dbReference type="Gene3D" id="1.10.10.10">
    <property type="entry name" value="Winged helix-like DNA-binding domain superfamily/Winged helix DNA-binding domain"/>
    <property type="match status" value="1"/>
</dbReference>
<keyword evidence="1" id="KW-0805">Transcription regulation</keyword>
<dbReference type="Gene3D" id="3.30.70.920">
    <property type="match status" value="1"/>
</dbReference>
<reference evidence="6 7" key="1">
    <citation type="submission" date="2023-10" db="EMBL/GenBank/DDBJ databases">
        <title>Noviherbaspirillum sp. CPCC 100848 genome assembly.</title>
        <authorList>
            <person name="Li X.Y."/>
            <person name="Fang X.M."/>
        </authorList>
    </citation>
    <scope>NUCLEOTIDE SEQUENCE [LARGE SCALE GENOMIC DNA]</scope>
    <source>
        <strain evidence="6 7">CPCC 100848</strain>
    </source>
</reference>
<keyword evidence="4" id="KW-0804">Transcription</keyword>
<evidence type="ECO:0000256" key="1">
    <source>
        <dbReference type="ARBA" id="ARBA00023015"/>
    </source>
</evidence>
<dbReference type="SMART" id="SM00344">
    <property type="entry name" value="HTH_ASNC"/>
    <property type="match status" value="1"/>
</dbReference>
<evidence type="ECO:0000313" key="7">
    <source>
        <dbReference type="Proteomes" id="UP001352263"/>
    </source>
</evidence>
<dbReference type="Pfam" id="PF13412">
    <property type="entry name" value="HTH_24"/>
    <property type="match status" value="1"/>
</dbReference>
<evidence type="ECO:0000259" key="5">
    <source>
        <dbReference type="PROSITE" id="PS50956"/>
    </source>
</evidence>
<dbReference type="PRINTS" id="PR00033">
    <property type="entry name" value="HTHASNC"/>
</dbReference>
<dbReference type="PROSITE" id="PS50956">
    <property type="entry name" value="HTH_ASNC_2"/>
    <property type="match status" value="1"/>
</dbReference>
<keyword evidence="7" id="KW-1185">Reference proteome</keyword>
<dbReference type="InterPro" id="IPR019888">
    <property type="entry name" value="Tscrpt_reg_AsnC-like"/>
</dbReference>
<protein>
    <submittedName>
        <fullName evidence="6">Lrp/AsnC family transcriptional regulator</fullName>
    </submittedName>
</protein>